<protein>
    <submittedName>
        <fullName evidence="1">Uncharacterized protein</fullName>
    </submittedName>
</protein>
<accession>A0ABY4I775</accession>
<keyword evidence="2" id="KW-1185">Reference proteome</keyword>
<gene>
    <name evidence="1" type="ORF">MYF79_11605</name>
</gene>
<organism evidence="1 2">
    <name type="scientific">Chitinophaga filiformis</name>
    <name type="common">Myxococcus filiformis</name>
    <name type="synonym">Flexibacter filiformis</name>
    <dbReference type="NCBI Taxonomy" id="104663"/>
    <lineage>
        <taxon>Bacteria</taxon>
        <taxon>Pseudomonadati</taxon>
        <taxon>Bacteroidota</taxon>
        <taxon>Chitinophagia</taxon>
        <taxon>Chitinophagales</taxon>
        <taxon>Chitinophagaceae</taxon>
        <taxon>Chitinophaga</taxon>
    </lineage>
</organism>
<proteinExistence type="predicted"/>
<evidence type="ECO:0000313" key="1">
    <source>
        <dbReference type="EMBL" id="UPK71930.1"/>
    </source>
</evidence>
<reference evidence="1 2" key="1">
    <citation type="submission" date="2022-04" db="EMBL/GenBank/DDBJ databases">
        <title>The arsenic-methylating capacity of Chitinophaga filiformis YT5 during chitin decomposition.</title>
        <authorList>
            <person name="Chen G."/>
            <person name="Liang Y."/>
        </authorList>
    </citation>
    <scope>NUCLEOTIDE SEQUENCE [LARGE SCALE GENOMIC DNA]</scope>
    <source>
        <strain evidence="1 2">YT5</strain>
    </source>
</reference>
<dbReference type="Proteomes" id="UP000830198">
    <property type="component" value="Chromosome"/>
</dbReference>
<sequence length="366" mass="42189">MDSYRVKLNNPKTILKELKYCLQEYEKGRIKHFHTLKAKEKDKKAAVDEAISLISGDKPHYLSFKSISQRYLELLLRTIDEFNYRKVISSIEMLLSENELYLRTVISELELLVAADNATIAALEKLDDTLNILFSELINNGFSKGFLFKLVYGTFVKSLGPDSIFNDHFQSFKTRILDNDIDYTVIFRVDTTYKVYDAISTISISDAKLSLSDNINNIQLDGMRQAEELSSFNTPGKARKFIHCKVTATDYLAALKRARSVLSEYLDVINLGLSDEFLEIHNRVLVINSRSPQSGDFQHHMNILDGKYRVTKDRYWEFTKKLPAILNDPLIINETKEKIKSAIRYLRLGNQILSDLYAQRTDRLSL</sequence>
<dbReference type="EMBL" id="CP095855">
    <property type="protein sequence ID" value="UPK71930.1"/>
    <property type="molecule type" value="Genomic_DNA"/>
</dbReference>
<dbReference type="RefSeq" id="WP_247814028.1">
    <property type="nucleotide sequence ID" value="NZ_CP095855.1"/>
</dbReference>
<name>A0ABY4I775_CHIFI</name>
<evidence type="ECO:0000313" key="2">
    <source>
        <dbReference type="Proteomes" id="UP000830198"/>
    </source>
</evidence>